<protein>
    <submittedName>
        <fullName evidence="2">Uncharacterized protein</fullName>
    </submittedName>
</protein>
<sequence>MWGSTTSPPHWRHSVEGSATIGCEESHIKGSSEESLLLQGPIGLGSGEEDVLQTEKAESEGEAEYSEGTVLPVSAETATDGNNNCESGTSTNCFSLVRAVKPERKLALSAGGQHEGLLACHDSSSTAHGLAEGSRVAVDSLTPPQKVKIASTVISEVFLGTNSHNPVLPGGAAVASSALPGAVGHRFSGLGGSTFLPSALSLAGSGGALNSWHQHPKQQQQQTMYLRPHIMPTGGARSSGNIPVILTALRRHLRSLISIVYNKQHGKTHANSSLMQEETNFQKEQDNLLYCRETGGGCGVSVSINEEHTSAACCIKGLSNESQTEYPQCSAGVEMHEIPPTYKSSAQDEPLMGAPKQADGLRIHSTVSSQLRPPSPQEGPTEPQEGSSEAAGVSATGRRGTAAMQLPNSSRDSALLHLGSVDGAAESWEGQRYFHEEHLDGCSLSELSEYLQIFSSFLSLSLPEVSRQEPGTLQHVRLQLLLLRNNHQQQPSRLRQAKQILQRWPPLVYSSAVGGSDANDDGTSLNSCAEATISPVDVCLRNNTASGAPRPSMPFSSANLTFFSSFSSSPSSHVEMDASSVSASAIPGEKGANGSAVTTEECETAAEPAGIRSAEFPSSSVEAFSVDGPPSSSNNAGALGTPTAVVDCPVPPAVPTTFLDSPANESPGGASGISACKEKLPMPWSSDSGGTAGTAAAPASGLRWSPLSGTAIGIRLHSLMGGASLGLGNTLSLSGSSGGGTIQQTTETPSGTPPSANGCCGVGALLEGGAATLALSPGSLEWIRDGTTNTAGSRRQCSSKRSSDRGGKGKGGETREDATRCGSRGSKDTSRKAGSAVTPIPQVTIGLAGPPGGAFNLAKSNNQEFILPKSDFSASRVARLSRRAMELPYVHGVRFEAANFAWVAQMRGEARRFLVKKHGFVKSRLCAIEKIEMWRAALSPEALASELKAEQDVLAMVPTMCPEEADPEAMQAVEESLRLKFQRGSIISCRPAGGPSIGLKRQRNLCLDTERDICRANRPHDTFPEHLLAHQQQVMAAQHLNLQPNTQPDGQRHQFQLAQPQFVQASQQQLLESPQQHLLAQEHLLRAMASPVSNADPPAGRDVSEQPQQQHVLLSLQEFRTRGQQQHQLMPHQFQSPLPALPGMRLQHQTIGPNSQPTRATGEQPQ</sequence>
<accession>U6G796</accession>
<feature type="region of interest" description="Disordered" evidence="1">
    <location>
        <begin position="785"/>
        <end position="838"/>
    </location>
</feature>
<gene>
    <name evidence="2" type="ORF">EPH_0020350</name>
</gene>
<feature type="compositionally biased region" description="Polar residues" evidence="1">
    <location>
        <begin position="786"/>
        <end position="796"/>
    </location>
</feature>
<dbReference type="Proteomes" id="UP000018201">
    <property type="component" value="Unassembled WGS sequence"/>
</dbReference>
<feature type="region of interest" description="Disordered" evidence="1">
    <location>
        <begin position="30"/>
        <end position="67"/>
    </location>
</feature>
<evidence type="ECO:0000256" key="1">
    <source>
        <dbReference type="SAM" id="MobiDB-lite"/>
    </source>
</evidence>
<feature type="compositionally biased region" description="Basic and acidic residues" evidence="1">
    <location>
        <begin position="801"/>
        <end position="831"/>
    </location>
</feature>
<feature type="region of interest" description="Disordered" evidence="1">
    <location>
        <begin position="1144"/>
        <end position="1166"/>
    </location>
</feature>
<dbReference type="VEuPathDB" id="ToxoDB:EPH_0020350"/>
<organism evidence="2 3">
    <name type="scientific">Eimeria praecox</name>
    <dbReference type="NCBI Taxonomy" id="51316"/>
    <lineage>
        <taxon>Eukaryota</taxon>
        <taxon>Sar</taxon>
        <taxon>Alveolata</taxon>
        <taxon>Apicomplexa</taxon>
        <taxon>Conoidasida</taxon>
        <taxon>Coccidia</taxon>
        <taxon>Eucoccidiorida</taxon>
        <taxon>Eimeriorina</taxon>
        <taxon>Eimeriidae</taxon>
        <taxon>Eimeria</taxon>
    </lineage>
</organism>
<feature type="region of interest" description="Disordered" evidence="1">
    <location>
        <begin position="368"/>
        <end position="407"/>
    </location>
</feature>
<name>U6G796_9EIME</name>
<evidence type="ECO:0000313" key="2">
    <source>
        <dbReference type="EMBL" id="CDI75387.1"/>
    </source>
</evidence>
<feature type="compositionally biased region" description="Low complexity" evidence="1">
    <location>
        <begin position="685"/>
        <end position="701"/>
    </location>
</feature>
<feature type="compositionally biased region" description="Polar residues" evidence="1">
    <location>
        <begin position="742"/>
        <end position="755"/>
    </location>
</feature>
<reference evidence="2" key="2">
    <citation type="submission" date="2013-10" db="EMBL/GenBank/DDBJ databases">
        <authorList>
            <person name="Aslett M."/>
        </authorList>
    </citation>
    <scope>NUCLEOTIDE SEQUENCE [LARGE SCALE GENOMIC DNA]</scope>
    <source>
        <strain evidence="2">Houghton</strain>
    </source>
</reference>
<dbReference type="AlphaFoldDB" id="U6G796"/>
<feature type="compositionally biased region" description="Polar residues" evidence="1">
    <location>
        <begin position="1147"/>
        <end position="1166"/>
    </location>
</feature>
<feature type="region of interest" description="Disordered" evidence="1">
    <location>
        <begin position="735"/>
        <end position="756"/>
    </location>
</feature>
<keyword evidence="3" id="KW-1185">Reference proteome</keyword>
<dbReference type="EMBL" id="HG690888">
    <property type="protein sequence ID" value="CDI75387.1"/>
    <property type="molecule type" value="Genomic_DNA"/>
</dbReference>
<evidence type="ECO:0000313" key="3">
    <source>
        <dbReference type="Proteomes" id="UP000018201"/>
    </source>
</evidence>
<reference evidence="2" key="1">
    <citation type="submission" date="2013-10" db="EMBL/GenBank/DDBJ databases">
        <title>Genomic analysis of the causative agents of coccidiosis in chickens.</title>
        <authorList>
            <person name="Reid A.J."/>
            <person name="Blake D."/>
            <person name="Billington K."/>
            <person name="Browne H."/>
            <person name="Dunn M."/>
            <person name="Hung S."/>
            <person name="Kawahara F."/>
            <person name="Miranda-Saavedra D."/>
            <person name="Mourier T."/>
            <person name="Nagra H."/>
            <person name="Otto T.D."/>
            <person name="Rawlings N."/>
            <person name="Sanchez A."/>
            <person name="Sanders M."/>
            <person name="Subramaniam C."/>
            <person name="Tay Y."/>
            <person name="Dear P."/>
            <person name="Doerig C."/>
            <person name="Gruber A."/>
            <person name="Parkinson J."/>
            <person name="Shirley M."/>
            <person name="Wan K.L."/>
            <person name="Berriman M."/>
            <person name="Tomley F."/>
            <person name="Pain A."/>
        </authorList>
    </citation>
    <scope>NUCLEOTIDE SEQUENCE [LARGE SCALE GENOMIC DNA]</scope>
    <source>
        <strain evidence="2">Houghton</strain>
    </source>
</reference>
<feature type="region of interest" description="Disordered" evidence="1">
    <location>
        <begin position="620"/>
        <end position="640"/>
    </location>
</feature>
<dbReference type="OrthoDB" id="346650at2759"/>
<proteinExistence type="predicted"/>
<feature type="region of interest" description="Disordered" evidence="1">
    <location>
        <begin position="659"/>
        <end position="702"/>
    </location>
</feature>